<evidence type="ECO:0000313" key="4">
    <source>
        <dbReference type="Proteomes" id="UP000199585"/>
    </source>
</evidence>
<reference evidence="3 4" key="1">
    <citation type="submission" date="2016-10" db="EMBL/GenBank/DDBJ databases">
        <authorList>
            <person name="de Groot N.N."/>
        </authorList>
    </citation>
    <scope>NUCLEOTIDE SEQUENCE [LARGE SCALE GENOMIC DNA]</scope>
    <source>
        <strain evidence="3 4">DSM 16213</strain>
    </source>
</reference>
<evidence type="ECO:0000256" key="2">
    <source>
        <dbReference type="SAM" id="SignalP"/>
    </source>
</evidence>
<name>A0A1H8EAC1_9RHOB</name>
<dbReference type="EMBL" id="FOCI01000010">
    <property type="protein sequence ID" value="SEN16432.1"/>
    <property type="molecule type" value="Genomic_DNA"/>
</dbReference>
<keyword evidence="4" id="KW-1185">Reference proteome</keyword>
<dbReference type="Gene3D" id="2.60.40.1880">
    <property type="entry name" value="Invasion associated locus B (IalB) protein"/>
    <property type="match status" value="1"/>
</dbReference>
<organism evidence="3 4">
    <name type="scientific">Loktanella fryxellensis</name>
    <dbReference type="NCBI Taxonomy" id="245187"/>
    <lineage>
        <taxon>Bacteria</taxon>
        <taxon>Pseudomonadati</taxon>
        <taxon>Pseudomonadota</taxon>
        <taxon>Alphaproteobacteria</taxon>
        <taxon>Rhodobacterales</taxon>
        <taxon>Roseobacteraceae</taxon>
        <taxon>Loktanella</taxon>
    </lineage>
</organism>
<dbReference type="AlphaFoldDB" id="A0A1H8EAC1"/>
<feature type="chain" id="PRO_5011691831" description="Invasion protein IalB, involved in pathogenesis" evidence="2">
    <location>
        <begin position="30"/>
        <end position="183"/>
    </location>
</feature>
<feature type="compositionally biased region" description="Polar residues" evidence="1">
    <location>
        <begin position="55"/>
        <end position="73"/>
    </location>
</feature>
<dbReference type="InterPro" id="IPR010642">
    <property type="entry name" value="Invasion_prot_B"/>
</dbReference>
<feature type="region of interest" description="Disordered" evidence="1">
    <location>
        <begin position="49"/>
        <end position="73"/>
    </location>
</feature>
<evidence type="ECO:0000256" key="1">
    <source>
        <dbReference type="SAM" id="MobiDB-lite"/>
    </source>
</evidence>
<dbReference type="Proteomes" id="UP000199585">
    <property type="component" value="Unassembled WGS sequence"/>
</dbReference>
<keyword evidence="2" id="KW-0732">Signal</keyword>
<evidence type="ECO:0008006" key="5">
    <source>
        <dbReference type="Google" id="ProtNLM"/>
    </source>
</evidence>
<evidence type="ECO:0000313" key="3">
    <source>
        <dbReference type="EMBL" id="SEN16432.1"/>
    </source>
</evidence>
<dbReference type="InterPro" id="IPR038696">
    <property type="entry name" value="IalB_sf"/>
</dbReference>
<dbReference type="STRING" id="245187.SAMN04488003_11051"/>
<dbReference type="Pfam" id="PF06776">
    <property type="entry name" value="IalB"/>
    <property type="match status" value="1"/>
</dbReference>
<sequence>MEAYTTMMTSTFRTLTIAATLMVASQASAQATTDNLVAANTDWSTFEAENPRECISTSAPKQSTLTDSSGTPTTGNRGDIYLMVFYRPSENVNGQIMFTGGYPFAPGSTVQLDVGGSTFQLFTEGEYAWPASPEDDAQVVAAMKRGSDAVLVARSGRGNITTDTFSLLGFSAAVDEAANRCTG</sequence>
<protein>
    <recommendedName>
        <fullName evidence="5">Invasion protein IalB, involved in pathogenesis</fullName>
    </recommendedName>
</protein>
<proteinExistence type="predicted"/>
<accession>A0A1H8EAC1</accession>
<feature type="signal peptide" evidence="2">
    <location>
        <begin position="1"/>
        <end position="29"/>
    </location>
</feature>
<gene>
    <name evidence="3" type="ORF">SAMN04488003_11051</name>
</gene>